<dbReference type="SMART" id="SM00849">
    <property type="entry name" value="Lactamase_B"/>
    <property type="match status" value="1"/>
</dbReference>
<dbReference type="PANTHER" id="PTHR42978:SF3">
    <property type="entry name" value="BLR3078 PROTEIN"/>
    <property type="match status" value="1"/>
</dbReference>
<dbReference type="KEGG" id="pars:DRW48_00680"/>
<accession>A0A344PGA9</accession>
<dbReference type="InterPro" id="IPR051013">
    <property type="entry name" value="MBL_superfamily_lactonases"/>
</dbReference>
<dbReference type="InterPro" id="IPR036866">
    <property type="entry name" value="RibonucZ/Hydroxyglut_hydro"/>
</dbReference>
<feature type="domain" description="Metallo-beta-lactamase" evidence="6">
    <location>
        <begin position="61"/>
        <end position="260"/>
    </location>
</feature>
<organism evidence="7 8">
    <name type="scientific">Paracoccus suum</name>
    <dbReference type="NCBI Taxonomy" id="2259340"/>
    <lineage>
        <taxon>Bacteria</taxon>
        <taxon>Pseudomonadati</taxon>
        <taxon>Pseudomonadota</taxon>
        <taxon>Alphaproteobacteria</taxon>
        <taxon>Rhodobacterales</taxon>
        <taxon>Paracoccaceae</taxon>
        <taxon>Paracoccus</taxon>
    </lineage>
</organism>
<evidence type="ECO:0000256" key="1">
    <source>
        <dbReference type="ARBA" id="ARBA00007749"/>
    </source>
</evidence>
<proteinExistence type="inferred from homology"/>
<evidence type="ECO:0000256" key="3">
    <source>
        <dbReference type="ARBA" id="ARBA00022801"/>
    </source>
</evidence>
<feature type="chain" id="PRO_5016740314" evidence="5">
    <location>
        <begin position="18"/>
        <end position="276"/>
    </location>
</feature>
<evidence type="ECO:0000256" key="4">
    <source>
        <dbReference type="ARBA" id="ARBA00022833"/>
    </source>
</evidence>
<dbReference type="CDD" id="cd07729">
    <property type="entry name" value="AHL_lactonase_MBL-fold"/>
    <property type="match status" value="1"/>
</dbReference>
<dbReference type="Gene3D" id="3.60.15.10">
    <property type="entry name" value="Ribonuclease Z/Hydroxyacylglutathione hydrolase-like"/>
    <property type="match status" value="1"/>
</dbReference>
<keyword evidence="4" id="KW-0862">Zinc</keyword>
<evidence type="ECO:0000313" key="7">
    <source>
        <dbReference type="EMBL" id="AXC48414.1"/>
    </source>
</evidence>
<reference evidence="8" key="1">
    <citation type="submission" date="2018-07" db="EMBL/GenBank/DDBJ databases">
        <title>Genome sequencing of Paracoccus sp. SC2-6.</title>
        <authorList>
            <person name="Heo J."/>
            <person name="Kim S.-J."/>
            <person name="Kwon S.-W."/>
        </authorList>
    </citation>
    <scope>NUCLEOTIDE SEQUENCE [LARGE SCALE GENOMIC DNA]</scope>
    <source>
        <strain evidence="8">SC2-6</strain>
    </source>
</reference>
<sequence>MKSSLLTLILLSLPAMATAQTAPPAKPQVELWRLDCGSIDVSNINFFSDTEAYPDHPLQMTDSCYLIRHGEEYLLWDAGLPLDAAPQGPGPQPKPGPAITKQLAEIGVMPEQVTRVGISHAHFDHMGQAADFPAATLLIGAGDWAELTSDKPGFGIDPKLAQPWRDGGKVEAVEGDLDVFGDSSVTMLKMPGHTPGETALLVRLADFGPVLLSGDVVHFAQQLLTGSVPPFNVNRADSLASMARLEGLAKAQGARLVIQHDPDHIGRLPAFPASAQ</sequence>
<dbReference type="Pfam" id="PF00753">
    <property type="entry name" value="Lactamase_B"/>
    <property type="match status" value="1"/>
</dbReference>
<keyword evidence="5" id="KW-0732">Signal</keyword>
<dbReference type="EMBL" id="CP030918">
    <property type="protein sequence ID" value="AXC48414.1"/>
    <property type="molecule type" value="Genomic_DNA"/>
</dbReference>
<dbReference type="OrthoDB" id="9773738at2"/>
<dbReference type="AlphaFoldDB" id="A0A344PGA9"/>
<dbReference type="GO" id="GO:0046872">
    <property type="term" value="F:metal ion binding"/>
    <property type="evidence" value="ECO:0007669"/>
    <property type="project" value="UniProtKB-KW"/>
</dbReference>
<evidence type="ECO:0000256" key="5">
    <source>
        <dbReference type="SAM" id="SignalP"/>
    </source>
</evidence>
<feature type="signal peptide" evidence="5">
    <location>
        <begin position="1"/>
        <end position="17"/>
    </location>
</feature>
<dbReference type="SUPFAM" id="SSF56281">
    <property type="entry name" value="Metallo-hydrolase/oxidoreductase"/>
    <property type="match status" value="1"/>
</dbReference>
<evidence type="ECO:0000259" key="6">
    <source>
        <dbReference type="SMART" id="SM00849"/>
    </source>
</evidence>
<comment type="similarity">
    <text evidence="1">Belongs to the metallo-beta-lactamase superfamily.</text>
</comment>
<evidence type="ECO:0000256" key="2">
    <source>
        <dbReference type="ARBA" id="ARBA00022723"/>
    </source>
</evidence>
<dbReference type="GO" id="GO:0016787">
    <property type="term" value="F:hydrolase activity"/>
    <property type="evidence" value="ECO:0007669"/>
    <property type="project" value="UniProtKB-KW"/>
</dbReference>
<dbReference type="InterPro" id="IPR001279">
    <property type="entry name" value="Metallo-B-lactamas"/>
</dbReference>
<gene>
    <name evidence="7" type="ORF">DRW48_00680</name>
</gene>
<keyword evidence="3" id="KW-0378">Hydrolase</keyword>
<dbReference type="PANTHER" id="PTHR42978">
    <property type="entry name" value="QUORUM-QUENCHING LACTONASE YTNP-RELATED-RELATED"/>
    <property type="match status" value="1"/>
</dbReference>
<keyword evidence="2" id="KW-0479">Metal-binding</keyword>
<protein>
    <submittedName>
        <fullName evidence="7">N-acyl homoserine lactonase family protein</fullName>
    </submittedName>
</protein>
<keyword evidence="8" id="KW-1185">Reference proteome</keyword>
<name>A0A344PGA9_9RHOB</name>
<evidence type="ECO:0000313" key="8">
    <source>
        <dbReference type="Proteomes" id="UP000252023"/>
    </source>
</evidence>
<dbReference type="Proteomes" id="UP000252023">
    <property type="component" value="Chromosome"/>
</dbReference>